<dbReference type="PANTHER" id="PTHR38119:SF1">
    <property type="entry name" value="BTB DOMAIN-CONTAINING PROTEIN"/>
    <property type="match status" value="1"/>
</dbReference>
<evidence type="ECO:0000313" key="2">
    <source>
        <dbReference type="EMBL" id="QRD00764.1"/>
    </source>
</evidence>
<proteinExistence type="predicted"/>
<dbReference type="OrthoDB" id="5280838at2759"/>
<reference evidence="3" key="1">
    <citation type="journal article" date="2021" name="BMC Genomics">
        <title>Chromosome-level genome assembly and manually-curated proteome of model necrotroph Parastagonospora nodorum Sn15 reveals a genome-wide trove of candidate effector homologs, and redundancy of virulence-related functions within an accessory chromosome.</title>
        <authorList>
            <person name="Bertazzoni S."/>
            <person name="Jones D.A.B."/>
            <person name="Phan H.T."/>
            <person name="Tan K.-C."/>
            <person name="Hane J.K."/>
        </authorList>
    </citation>
    <scope>NUCLEOTIDE SEQUENCE [LARGE SCALE GENOMIC DNA]</scope>
    <source>
        <strain evidence="3">SN15 / ATCC MYA-4574 / FGSC 10173)</strain>
    </source>
</reference>
<evidence type="ECO:0008006" key="4">
    <source>
        <dbReference type="Google" id="ProtNLM"/>
    </source>
</evidence>
<evidence type="ECO:0000256" key="1">
    <source>
        <dbReference type="SAM" id="MobiDB-lite"/>
    </source>
</evidence>
<dbReference type="EMBL" id="CP069033">
    <property type="protein sequence ID" value="QRD00764.1"/>
    <property type="molecule type" value="Genomic_DNA"/>
</dbReference>
<keyword evidence="3" id="KW-1185">Reference proteome</keyword>
<protein>
    <recommendedName>
        <fullName evidence="4">BTB domain-containing protein</fullName>
    </recommendedName>
</protein>
<feature type="compositionally biased region" description="Polar residues" evidence="1">
    <location>
        <begin position="1"/>
        <end position="14"/>
    </location>
</feature>
<dbReference type="VEuPathDB" id="FungiDB:JI435_092990"/>
<dbReference type="Proteomes" id="UP000663193">
    <property type="component" value="Chromosome 11"/>
</dbReference>
<gene>
    <name evidence="2" type="ORF">JI435_092990</name>
</gene>
<feature type="compositionally biased region" description="Basic and acidic residues" evidence="1">
    <location>
        <begin position="18"/>
        <end position="28"/>
    </location>
</feature>
<organism evidence="2 3">
    <name type="scientific">Phaeosphaeria nodorum (strain SN15 / ATCC MYA-4574 / FGSC 10173)</name>
    <name type="common">Glume blotch fungus</name>
    <name type="synonym">Parastagonospora nodorum</name>
    <dbReference type="NCBI Taxonomy" id="321614"/>
    <lineage>
        <taxon>Eukaryota</taxon>
        <taxon>Fungi</taxon>
        <taxon>Dikarya</taxon>
        <taxon>Ascomycota</taxon>
        <taxon>Pezizomycotina</taxon>
        <taxon>Dothideomycetes</taxon>
        <taxon>Pleosporomycetidae</taxon>
        <taxon>Pleosporales</taxon>
        <taxon>Pleosporineae</taxon>
        <taxon>Phaeosphaeriaceae</taxon>
        <taxon>Parastagonospora</taxon>
    </lineage>
</organism>
<name>A0A7U2F8L9_PHANO</name>
<evidence type="ECO:0000313" key="3">
    <source>
        <dbReference type="Proteomes" id="UP000663193"/>
    </source>
</evidence>
<dbReference type="AlphaFoldDB" id="A0A7U2F8L9"/>
<accession>A0A7U2F8L9</accession>
<dbReference type="PANTHER" id="PTHR38119">
    <property type="entry name" value="BTB DOMAIN-CONTAINING PROTEIN-RELATED"/>
    <property type="match status" value="1"/>
</dbReference>
<sequence>MPGSLQAPSTSGASSLDGRSRKTSELRQSRSPTPRLPSVTADSLGSLSAVVICAQKDITGLETPRTAPVSSNNGTIASAHVVNVVRLHAPVPTHYTPVESFPVFHTGSVIIQCNLVDPPKKWQLHGAILERHSSWFRYAMHVAPQNREHFHTWSFFLLDEHDGQVTLVLQEAKSVTHSEGEGQSILSSETTQDSSLTIIPTPPMSATLSASFGRDLDQTITNEAHAATVDMYDQILGSFYSIPLRIPSDTISATLSACESLVKLSHSLSSTALISAQISTALHQHRQSLYTAISADPARFLLLAMLLCNDAIFSEALIHIAGAHPCWPWPAKRTCLPEEIIQLVVRKSAELGQMCLEAERDLLLLTIHIDRFGPVEPQVHSTFPTWFIVATFRDQFARTFHALEADRQASLKRGALFRKIRKGGEEYMALGEMRRLMARVMPSAVGGLEEDLGMLKECARGVVEDLARNELCLDVEGGRVGYLTCVKVGREDVPWRAGGKGLD</sequence>
<feature type="region of interest" description="Disordered" evidence="1">
    <location>
        <begin position="1"/>
        <end position="41"/>
    </location>
</feature>